<dbReference type="RefSeq" id="WP_126395467.1">
    <property type="nucleotide sequence ID" value="NZ_CP034539.1"/>
</dbReference>
<name>A0A3S9MF83_9ACTN</name>
<feature type="signal peptide" evidence="1">
    <location>
        <begin position="1"/>
        <end position="19"/>
    </location>
</feature>
<keyword evidence="1" id="KW-0732">Signal</keyword>
<organism evidence="2 3">
    <name type="scientific">Streptomyces cyaneochromogenes</name>
    <dbReference type="NCBI Taxonomy" id="2496836"/>
    <lineage>
        <taxon>Bacteria</taxon>
        <taxon>Bacillati</taxon>
        <taxon>Actinomycetota</taxon>
        <taxon>Actinomycetes</taxon>
        <taxon>Kitasatosporales</taxon>
        <taxon>Streptomycetaceae</taxon>
        <taxon>Streptomyces</taxon>
    </lineage>
</organism>
<feature type="chain" id="PRO_5039166535" description="Lipoprotein" evidence="1">
    <location>
        <begin position="20"/>
        <end position="308"/>
    </location>
</feature>
<dbReference type="PROSITE" id="PS51257">
    <property type="entry name" value="PROKAR_LIPOPROTEIN"/>
    <property type="match status" value="1"/>
</dbReference>
<dbReference type="EMBL" id="CP034539">
    <property type="protein sequence ID" value="AZQ37798.1"/>
    <property type="molecule type" value="Genomic_DNA"/>
</dbReference>
<dbReference type="OrthoDB" id="4307712at2"/>
<evidence type="ECO:0000256" key="1">
    <source>
        <dbReference type="SAM" id="SignalP"/>
    </source>
</evidence>
<evidence type="ECO:0008006" key="4">
    <source>
        <dbReference type="Google" id="ProtNLM"/>
    </source>
</evidence>
<gene>
    <name evidence="2" type="ORF">EJ357_33650</name>
</gene>
<evidence type="ECO:0000313" key="3">
    <source>
        <dbReference type="Proteomes" id="UP000280298"/>
    </source>
</evidence>
<dbReference type="AlphaFoldDB" id="A0A3S9MF83"/>
<dbReference type="KEGG" id="scya:EJ357_33650"/>
<keyword evidence="3" id="KW-1185">Reference proteome</keyword>
<dbReference type="Proteomes" id="UP000280298">
    <property type="component" value="Chromosome"/>
</dbReference>
<evidence type="ECO:0000313" key="2">
    <source>
        <dbReference type="EMBL" id="AZQ37798.1"/>
    </source>
</evidence>
<proteinExistence type="predicted"/>
<accession>A0A3S9MF83</accession>
<protein>
    <recommendedName>
        <fullName evidence="4">Lipoprotein</fullName>
    </recommendedName>
</protein>
<reference evidence="2 3" key="1">
    <citation type="journal article" date="2019" name="Int. J. Syst. Evol. Microbiol.">
        <title>Streptomyces cyaneochromogenes sp. nov., a blue pigment-producing actinomycete from manganese-contaminated soil.</title>
        <authorList>
            <person name="Tang X."/>
            <person name="Zhao J."/>
            <person name="Li K."/>
            <person name="Chen Z."/>
            <person name="Sun Y."/>
            <person name="Gao J."/>
        </authorList>
    </citation>
    <scope>NUCLEOTIDE SEQUENCE [LARGE SCALE GENOMIC DNA]</scope>
    <source>
        <strain evidence="2 3">MK-45</strain>
    </source>
</reference>
<sequence>MRSPVRPSFAALAFLGALTAGVVGCSPSGDGDNGDGGGKETGLEEALAAVPDSAADVAILYVDAATTRDLVARDKKQFSGLWGYGIPELSGHAADPRKEWGFDESDVATSIVVGSYNARMTGEFDTAALTKALEKKGYGPSDVDGGTRFTKSGDDSTFQFSDSIRVSVHDKDGAGLGLDDPEKSLAGDRAYAAVADCLGDVYYASFYGEVEREGVVLLALGARLGADGTSTETICTVNASEKAARSTAAKLRGKAKDGETYAGSKVMIGGGQTPTVSMTWKNSSEGRLRPGDNNKTLDLPGLLLFGRG</sequence>